<name>A0A1C1CZZ4_9EURO</name>
<sequence>MAPKRTNPPRGVTPTEAGPSSHPTTEPTIEPPVADPREQNTPEPDDDEDEDNRGTQLDRTSPARDVHSPTPEESETQELLRRRAHLAEILRRQRLRDEIQAMEAEVAGETPTVFAEVIGTTLPTRKRHFSNTIERDREEVQKALRTVRPKFFGAKSMQQLHAFDSSWRTIFESLPYDVVPDWPGRVRTAANYLENRALDEWRRDRRENHSVPATWDQFIAWCKDTIEDADVRKGEALETLGSLKQSTSQSVRDLVHQMELLEEEIGPLKEDERKGWALFHALTPSLRDAGASLSFGPTPRDNYFKRSRCGSPSIRTRISKHSRIVSKHIGTAKPSGSARLAGAKRGRLARTPEEAEAADPDA</sequence>
<proteinExistence type="predicted"/>
<protein>
    <recommendedName>
        <fullName evidence="4">Retrotransposon gag domain-containing protein</fullName>
    </recommendedName>
</protein>
<dbReference type="EMBL" id="LGRB01000007">
    <property type="protein sequence ID" value="OCT54095.1"/>
    <property type="molecule type" value="Genomic_DNA"/>
</dbReference>
<feature type="region of interest" description="Disordered" evidence="1">
    <location>
        <begin position="325"/>
        <end position="362"/>
    </location>
</feature>
<organism evidence="2 3">
    <name type="scientific">Cladophialophora carrionii</name>
    <dbReference type="NCBI Taxonomy" id="86049"/>
    <lineage>
        <taxon>Eukaryota</taxon>
        <taxon>Fungi</taxon>
        <taxon>Dikarya</taxon>
        <taxon>Ascomycota</taxon>
        <taxon>Pezizomycotina</taxon>
        <taxon>Eurotiomycetes</taxon>
        <taxon>Chaetothyriomycetidae</taxon>
        <taxon>Chaetothyriales</taxon>
        <taxon>Herpotrichiellaceae</taxon>
        <taxon>Cladophialophora</taxon>
    </lineage>
</organism>
<evidence type="ECO:0000256" key="1">
    <source>
        <dbReference type="SAM" id="MobiDB-lite"/>
    </source>
</evidence>
<dbReference type="AlphaFoldDB" id="A0A1C1CZZ4"/>
<keyword evidence="3" id="KW-1185">Reference proteome</keyword>
<dbReference type="OrthoDB" id="10528389at2759"/>
<gene>
    <name evidence="2" type="ORF">CLCR_00003</name>
</gene>
<dbReference type="Proteomes" id="UP000094526">
    <property type="component" value="Unassembled WGS sequence"/>
</dbReference>
<evidence type="ECO:0008006" key="4">
    <source>
        <dbReference type="Google" id="ProtNLM"/>
    </source>
</evidence>
<accession>A0A1C1CZZ4</accession>
<dbReference type="STRING" id="86049.A0A1C1CZZ4"/>
<evidence type="ECO:0000313" key="2">
    <source>
        <dbReference type="EMBL" id="OCT54095.1"/>
    </source>
</evidence>
<feature type="region of interest" description="Disordered" evidence="1">
    <location>
        <begin position="1"/>
        <end position="79"/>
    </location>
</feature>
<reference evidence="3" key="1">
    <citation type="submission" date="2015-07" db="EMBL/GenBank/DDBJ databases">
        <authorList>
            <person name="Teixeira M.M."/>
            <person name="Souza R.C."/>
            <person name="Almeida L.G."/>
            <person name="Vicente V.A."/>
            <person name="de Hoog S."/>
            <person name="Bocca A.L."/>
            <person name="de Almeida S.R."/>
            <person name="Vasconcelos A.T."/>
            <person name="Felipe M.S."/>
        </authorList>
    </citation>
    <scope>NUCLEOTIDE SEQUENCE [LARGE SCALE GENOMIC DNA]</scope>
    <source>
        <strain evidence="3">KSF</strain>
    </source>
</reference>
<evidence type="ECO:0000313" key="3">
    <source>
        <dbReference type="Proteomes" id="UP000094526"/>
    </source>
</evidence>
<dbReference type="VEuPathDB" id="FungiDB:CLCR_00003"/>
<comment type="caution">
    <text evidence="2">The sequence shown here is derived from an EMBL/GenBank/DDBJ whole genome shotgun (WGS) entry which is preliminary data.</text>
</comment>